<organism evidence="1 2">
    <name type="scientific">Aspergillus oryzae</name>
    <name type="common">Yellow koji mold</name>
    <dbReference type="NCBI Taxonomy" id="5062"/>
    <lineage>
        <taxon>Eukaryota</taxon>
        <taxon>Fungi</taxon>
        <taxon>Dikarya</taxon>
        <taxon>Ascomycota</taxon>
        <taxon>Pezizomycotina</taxon>
        <taxon>Eurotiomycetes</taxon>
        <taxon>Eurotiomycetidae</taxon>
        <taxon>Eurotiales</taxon>
        <taxon>Aspergillaceae</taxon>
        <taxon>Aspergillus</taxon>
        <taxon>Aspergillus subgen. Circumdati</taxon>
    </lineage>
</organism>
<reference evidence="1" key="1">
    <citation type="submission" date="2023-04" db="EMBL/GenBank/DDBJ databases">
        <title>Aspergillus oryzae NBRC 4228.</title>
        <authorList>
            <person name="Ichikawa N."/>
            <person name="Sato H."/>
            <person name="Tonouchi N."/>
        </authorList>
    </citation>
    <scope>NUCLEOTIDE SEQUENCE</scope>
    <source>
        <strain evidence="1">NBRC 4228</strain>
    </source>
</reference>
<comment type="caution">
    <text evidence="1">The sequence shown here is derived from an EMBL/GenBank/DDBJ whole genome shotgun (WGS) entry which is preliminary data.</text>
</comment>
<sequence>MLQSQLRPHIFMFQNETRPYSDLNDLLIILLSSIVTTRVGRSGLLALDTARATTTVGRGESEVDVLLGVKTDHEGGNVDNLLADADVALLDQDTGVVDGLGKAKLVDTGLETTLQEVLDTEGQDVIELHAGLIEHTDTDQTANQSVTFEKTLGVLLVEGEQLTKLAVRFMSGQALS</sequence>
<accession>A0AAN4YIC5</accession>
<evidence type="ECO:0000313" key="2">
    <source>
        <dbReference type="Proteomes" id="UP001165205"/>
    </source>
</evidence>
<dbReference type="EMBL" id="BSYA01000035">
    <property type="protein sequence ID" value="GMG27376.1"/>
    <property type="molecule type" value="Genomic_DNA"/>
</dbReference>
<gene>
    <name evidence="1" type="ORF">Aory04_000401500</name>
</gene>
<dbReference type="Proteomes" id="UP001165205">
    <property type="component" value="Unassembled WGS sequence"/>
</dbReference>
<evidence type="ECO:0000313" key="1">
    <source>
        <dbReference type="EMBL" id="GMG27376.1"/>
    </source>
</evidence>
<name>A0AAN4YIC5_ASPOZ</name>
<proteinExistence type="predicted"/>
<dbReference type="AlphaFoldDB" id="A0AAN4YIC5"/>
<protein>
    <submittedName>
        <fullName evidence="1">Unnamed protein product</fullName>
    </submittedName>
</protein>